<feature type="domain" description="WYL" evidence="1">
    <location>
        <begin position="153"/>
        <end position="220"/>
    </location>
</feature>
<evidence type="ECO:0000313" key="2">
    <source>
        <dbReference type="EMBL" id="MDP8175489.1"/>
    </source>
</evidence>
<sequence>MAIEKPTTVQFHLEVLRQIPKSYPITADELHKKMANIGFNRSLRTIQRTLDSLCQQFDIDCDVSEKPYKYQWKPHTKGLDLPILNEAQSLVLTLAEQHLSSLLPTNIMTSMQPFFQQAKRNLDNTQKSGCEWLNRVAIAPTSQPLIPAKINNEIFENISTALFKNKCLNIIYKNQYNIEHSAQVEPLALVQQGASSYLVVRYSKKDIRHLALHRFIQATVSTFSFEPPQNFNLSRYIQEQRFGFGEGKKVIFRFSITDWAGFHLTETPLSDDQIILEQDDDHYRFQTTVFKSEMLAWWIAKFGDDIWDIAYQDLE</sequence>
<dbReference type="EMBL" id="JASAYT010000028">
    <property type="protein sequence ID" value="MDP8175489.1"/>
    <property type="molecule type" value="Genomic_DNA"/>
</dbReference>
<evidence type="ECO:0000259" key="1">
    <source>
        <dbReference type="Pfam" id="PF13280"/>
    </source>
</evidence>
<gene>
    <name evidence="2" type="ORF">QJU97_08470</name>
</gene>
<organism evidence="2 3">
    <name type="scientific">Phocoenobacter skyensis</name>
    <dbReference type="NCBI Taxonomy" id="97481"/>
    <lineage>
        <taxon>Bacteria</taxon>
        <taxon>Pseudomonadati</taxon>
        <taxon>Pseudomonadota</taxon>
        <taxon>Gammaproteobacteria</taxon>
        <taxon>Pasteurellales</taxon>
        <taxon>Pasteurellaceae</taxon>
        <taxon>Phocoenobacter</taxon>
    </lineage>
</organism>
<dbReference type="PROSITE" id="PS52050">
    <property type="entry name" value="WYL"/>
    <property type="match status" value="1"/>
</dbReference>
<reference evidence="2" key="1">
    <citation type="journal article" date="2023" name="Front. Microbiol.">
        <title>Phylogeography and host specificity of Pasteurellaceae pathogenic to sea-farmed fish in the north-east Atlantic.</title>
        <authorList>
            <person name="Gulla S."/>
            <person name="Colquhoun D.J."/>
            <person name="Olsen A.B."/>
            <person name="Spilsberg B."/>
            <person name="Lagesen K."/>
            <person name="Aakesson C.P."/>
            <person name="Strom S."/>
            <person name="Manji F."/>
            <person name="Birkbeck T.H."/>
            <person name="Nilsen H.K."/>
        </authorList>
    </citation>
    <scope>NUCLEOTIDE SEQUENCE</scope>
    <source>
        <strain evidence="2">98B1</strain>
    </source>
</reference>
<accession>A0AAJ6P385</accession>
<dbReference type="Proteomes" id="UP001231736">
    <property type="component" value="Unassembled WGS sequence"/>
</dbReference>
<protein>
    <submittedName>
        <fullName evidence="2">WYL domain-containing protein</fullName>
    </submittedName>
</protein>
<comment type="caution">
    <text evidence="2">The sequence shown here is derived from an EMBL/GenBank/DDBJ whole genome shotgun (WGS) entry which is preliminary data.</text>
</comment>
<name>A0AAJ6P385_9PAST</name>
<dbReference type="InterPro" id="IPR051534">
    <property type="entry name" value="CBASS_pafABC_assoc_protein"/>
</dbReference>
<dbReference type="InterPro" id="IPR026881">
    <property type="entry name" value="WYL_dom"/>
</dbReference>
<dbReference type="Pfam" id="PF13280">
    <property type="entry name" value="WYL"/>
    <property type="match status" value="1"/>
</dbReference>
<dbReference type="PANTHER" id="PTHR34580:SF1">
    <property type="entry name" value="PROTEIN PAFC"/>
    <property type="match status" value="1"/>
</dbReference>
<evidence type="ECO:0000313" key="3">
    <source>
        <dbReference type="Proteomes" id="UP001231736"/>
    </source>
</evidence>
<dbReference type="PANTHER" id="PTHR34580">
    <property type="match status" value="1"/>
</dbReference>
<dbReference type="AlphaFoldDB" id="A0AAJ6P385"/>
<dbReference type="RefSeq" id="WP_306376154.1">
    <property type="nucleotide sequence ID" value="NZ_JASAYT010000028.1"/>
</dbReference>
<proteinExistence type="predicted"/>